<comment type="caution">
    <text evidence="2">The sequence shown here is derived from an EMBL/GenBank/DDBJ whole genome shotgun (WGS) entry which is preliminary data.</text>
</comment>
<dbReference type="AlphaFoldDB" id="A0A0F9A0H0"/>
<feature type="non-terminal residue" evidence="2">
    <location>
        <position position="1"/>
    </location>
</feature>
<feature type="compositionally biased region" description="Polar residues" evidence="1">
    <location>
        <begin position="86"/>
        <end position="103"/>
    </location>
</feature>
<name>A0A0F9A0H0_9ZZZZ</name>
<evidence type="ECO:0000256" key="1">
    <source>
        <dbReference type="SAM" id="MobiDB-lite"/>
    </source>
</evidence>
<protein>
    <submittedName>
        <fullName evidence="2">Uncharacterized protein</fullName>
    </submittedName>
</protein>
<evidence type="ECO:0000313" key="2">
    <source>
        <dbReference type="EMBL" id="KKK99633.1"/>
    </source>
</evidence>
<organism evidence="2">
    <name type="scientific">marine sediment metagenome</name>
    <dbReference type="NCBI Taxonomy" id="412755"/>
    <lineage>
        <taxon>unclassified sequences</taxon>
        <taxon>metagenomes</taxon>
        <taxon>ecological metagenomes</taxon>
    </lineage>
</organism>
<reference evidence="2" key="1">
    <citation type="journal article" date="2015" name="Nature">
        <title>Complex archaea that bridge the gap between prokaryotes and eukaryotes.</title>
        <authorList>
            <person name="Spang A."/>
            <person name="Saw J.H."/>
            <person name="Jorgensen S.L."/>
            <person name="Zaremba-Niedzwiedzka K."/>
            <person name="Martijn J."/>
            <person name="Lind A.E."/>
            <person name="van Eijk R."/>
            <person name="Schleper C."/>
            <person name="Guy L."/>
            <person name="Ettema T.J."/>
        </authorList>
    </citation>
    <scope>NUCLEOTIDE SEQUENCE</scope>
</reference>
<accession>A0A0F9A0H0</accession>
<dbReference type="EMBL" id="LAZR01045121">
    <property type="protein sequence ID" value="KKK99633.1"/>
    <property type="molecule type" value="Genomic_DNA"/>
</dbReference>
<proteinExistence type="predicted"/>
<feature type="region of interest" description="Disordered" evidence="1">
    <location>
        <begin position="84"/>
        <end position="111"/>
    </location>
</feature>
<gene>
    <name evidence="2" type="ORF">LCGC14_2630790</name>
</gene>
<sequence>EPYPSKSSEDRQNWLQYNENLYYQTGGVPRSIATSDGTSEVGGKMGHVIFEPIYTKEQVDLEGDLWNQQAILIKFNRPPSLGGLQPQLNEAKNTGQIAIQPNDVTADLERE</sequence>